<dbReference type="Proteomes" id="UP001497457">
    <property type="component" value="Chromosome 18b"/>
</dbReference>
<evidence type="ECO:0000313" key="2">
    <source>
        <dbReference type="EMBL" id="CAL4954320.1"/>
    </source>
</evidence>
<dbReference type="PANTHER" id="PTHR33994">
    <property type="entry name" value="OS04G0515000 PROTEIN"/>
    <property type="match status" value="1"/>
</dbReference>
<gene>
    <name evidence="2" type="ORF">URODEC1_LOCUS40734</name>
</gene>
<proteinExistence type="predicted"/>
<name>A0ABC8Z5Q0_9POAL</name>
<keyword evidence="1" id="KW-0812">Transmembrane</keyword>
<dbReference type="AlphaFoldDB" id="A0ABC8Z5Q0"/>
<evidence type="ECO:0000256" key="1">
    <source>
        <dbReference type="SAM" id="Phobius"/>
    </source>
</evidence>
<dbReference type="EMBL" id="OZ075128">
    <property type="protein sequence ID" value="CAL4954320.1"/>
    <property type="molecule type" value="Genomic_DNA"/>
</dbReference>
<feature type="transmembrane region" description="Helical" evidence="1">
    <location>
        <begin position="25"/>
        <end position="50"/>
    </location>
</feature>
<keyword evidence="1" id="KW-0472">Membrane</keyword>
<reference evidence="2" key="1">
    <citation type="submission" date="2024-10" db="EMBL/GenBank/DDBJ databases">
        <authorList>
            <person name="Ryan C."/>
        </authorList>
    </citation>
    <scope>NUCLEOTIDE SEQUENCE [LARGE SCALE GENOMIC DNA]</scope>
</reference>
<protein>
    <submittedName>
        <fullName evidence="2">Uncharacterized protein</fullName>
    </submittedName>
</protein>
<accession>A0ABC8Z5Q0</accession>
<keyword evidence="1" id="KW-1133">Transmembrane helix</keyword>
<evidence type="ECO:0000313" key="3">
    <source>
        <dbReference type="Proteomes" id="UP001497457"/>
    </source>
</evidence>
<sequence>MAAAGLLEEDGHPDLLERNPCAKRIVFTALAAVFSTLVLLAVWDILFGFVGPEFWVKIPGVEGLDRSVDATKPPTFNITLRVNNEGNRFWEICGKGGRVDVAYEDVPLAHGQLPDFCVPPGVVGSVSVVASGDGLGLPDELYDRMEWQRQRHGERVALAVHVRMHGVTGSGDSPLLLWCTAVLHGRPKGPFICPILGKPLDFFVMPV</sequence>
<dbReference type="PANTHER" id="PTHR33994:SF11">
    <property type="entry name" value="OS01G0771600 PROTEIN"/>
    <property type="match status" value="1"/>
</dbReference>
<organism evidence="2 3">
    <name type="scientific">Urochloa decumbens</name>
    <dbReference type="NCBI Taxonomy" id="240449"/>
    <lineage>
        <taxon>Eukaryota</taxon>
        <taxon>Viridiplantae</taxon>
        <taxon>Streptophyta</taxon>
        <taxon>Embryophyta</taxon>
        <taxon>Tracheophyta</taxon>
        <taxon>Spermatophyta</taxon>
        <taxon>Magnoliopsida</taxon>
        <taxon>Liliopsida</taxon>
        <taxon>Poales</taxon>
        <taxon>Poaceae</taxon>
        <taxon>PACMAD clade</taxon>
        <taxon>Panicoideae</taxon>
        <taxon>Panicodae</taxon>
        <taxon>Paniceae</taxon>
        <taxon>Melinidinae</taxon>
        <taxon>Urochloa</taxon>
    </lineage>
</organism>
<keyword evidence="3" id="KW-1185">Reference proteome</keyword>